<dbReference type="VEuPathDB" id="FungiDB:BO80DRAFT_157704"/>
<gene>
    <name evidence="2" type="ORF">BO80DRAFT_157704</name>
</gene>
<dbReference type="EMBL" id="KZ824453">
    <property type="protein sequence ID" value="RAK98504.1"/>
    <property type="molecule type" value="Genomic_DNA"/>
</dbReference>
<dbReference type="GeneID" id="37218703"/>
<dbReference type="Gene3D" id="1.20.5.170">
    <property type="match status" value="1"/>
</dbReference>
<dbReference type="PANTHER" id="PTHR40618:SF1">
    <property type="entry name" value="B-ZIP TRANSCRIPTION FACTOR (EUROFUNG)"/>
    <property type="match status" value="1"/>
</dbReference>
<evidence type="ECO:0000256" key="1">
    <source>
        <dbReference type="SAM" id="MobiDB-lite"/>
    </source>
</evidence>
<dbReference type="CDD" id="cd14688">
    <property type="entry name" value="bZIP_YAP"/>
    <property type="match status" value="1"/>
</dbReference>
<evidence type="ECO:0008006" key="4">
    <source>
        <dbReference type="Google" id="ProtNLM"/>
    </source>
</evidence>
<name>A0A395GTJ0_9EURO</name>
<sequence>MSTQSAKPAIERRSSRRSAGRPRLTEPGAAKLSETRRSQIRRAQKGYRERKEATVQKAQTLVAELEQRLSRIGELLQGYRITLQSILQGRHPGLVDDLDSILALLPTAPAEVMQASSGAEFPSREMSASVPRLPDHDECVGHCSNDLLASGQAIITQSCGTFDASPRSDVTCSLEVGQNSQRSAPATRSKHVRSVQPIVRSIGAHDPYTYSYLESSFTRRLKRTSLEHAFRIFSDPHAHPLEVFRLFRLVPCFRDRAKMYLFFRDLVSSPRGHCLEILSLPFYSVGGAGTHYRAVDQAGNPIYPSGARIPRRILGILPMAEASNSPHFADQSQSHRHLELCGFGGEWFDCQDVEGYLRARGVDIDGSSVHPLVAEVNPAHDGSSHYVSTFGSCTDDPGVSHTGSDVSASPRRSPHYVLDLEAFSTGLLRGMAILGRAPGFRRADVENTFQSALRRRV</sequence>
<dbReference type="OrthoDB" id="68328at2759"/>
<feature type="region of interest" description="Disordered" evidence="1">
    <location>
        <begin position="1"/>
        <end position="52"/>
    </location>
</feature>
<dbReference type="Proteomes" id="UP000249402">
    <property type="component" value="Unassembled WGS sequence"/>
</dbReference>
<dbReference type="RefSeq" id="XP_025572832.1">
    <property type="nucleotide sequence ID" value="XM_025713838.1"/>
</dbReference>
<organism evidence="2 3">
    <name type="scientific">Aspergillus ibericus CBS 121593</name>
    <dbReference type="NCBI Taxonomy" id="1448316"/>
    <lineage>
        <taxon>Eukaryota</taxon>
        <taxon>Fungi</taxon>
        <taxon>Dikarya</taxon>
        <taxon>Ascomycota</taxon>
        <taxon>Pezizomycotina</taxon>
        <taxon>Eurotiomycetes</taxon>
        <taxon>Eurotiomycetidae</taxon>
        <taxon>Eurotiales</taxon>
        <taxon>Aspergillaceae</taxon>
        <taxon>Aspergillus</taxon>
        <taxon>Aspergillus subgen. Circumdati</taxon>
    </lineage>
</organism>
<accession>A0A395GTJ0</accession>
<dbReference type="PANTHER" id="PTHR40618">
    <property type="entry name" value="B-ZIP TRANSCRIPTION FACTOR (EUROFUNG)-RELATED"/>
    <property type="match status" value="1"/>
</dbReference>
<evidence type="ECO:0000313" key="3">
    <source>
        <dbReference type="Proteomes" id="UP000249402"/>
    </source>
</evidence>
<reference evidence="2 3" key="1">
    <citation type="submission" date="2018-02" db="EMBL/GenBank/DDBJ databases">
        <title>The genomes of Aspergillus section Nigri reveals drivers in fungal speciation.</title>
        <authorList>
            <consortium name="DOE Joint Genome Institute"/>
            <person name="Vesth T.C."/>
            <person name="Nybo J."/>
            <person name="Theobald S."/>
            <person name="Brandl J."/>
            <person name="Frisvad J.C."/>
            <person name="Nielsen K.F."/>
            <person name="Lyhne E.K."/>
            <person name="Kogle M.E."/>
            <person name="Kuo A."/>
            <person name="Riley R."/>
            <person name="Clum A."/>
            <person name="Nolan M."/>
            <person name="Lipzen A."/>
            <person name="Salamov A."/>
            <person name="Henrissat B."/>
            <person name="Wiebenga A."/>
            <person name="De vries R.P."/>
            <person name="Grigoriev I.V."/>
            <person name="Mortensen U.H."/>
            <person name="Andersen M.R."/>
            <person name="Baker S.E."/>
        </authorList>
    </citation>
    <scope>NUCLEOTIDE SEQUENCE [LARGE SCALE GENOMIC DNA]</scope>
    <source>
        <strain evidence="2 3">CBS 121593</strain>
    </source>
</reference>
<protein>
    <recommendedName>
        <fullName evidence="4">BZIP domain-containing protein</fullName>
    </recommendedName>
</protein>
<keyword evidence="3" id="KW-1185">Reference proteome</keyword>
<proteinExistence type="predicted"/>
<dbReference type="AlphaFoldDB" id="A0A395GTJ0"/>
<evidence type="ECO:0000313" key="2">
    <source>
        <dbReference type="EMBL" id="RAK98504.1"/>
    </source>
</evidence>